<organism evidence="1 2">
    <name type="scientific">Mycobacteroides abscessus subsp. bolletii 50594</name>
    <dbReference type="NCBI Taxonomy" id="1303024"/>
    <lineage>
        <taxon>Bacteria</taxon>
        <taxon>Bacillati</taxon>
        <taxon>Actinomycetota</taxon>
        <taxon>Actinomycetes</taxon>
        <taxon>Mycobacteriales</taxon>
        <taxon>Mycobacteriaceae</taxon>
        <taxon>Mycobacteroides</taxon>
        <taxon>Mycobacteroides abscessus</taxon>
    </lineage>
</organism>
<accession>A0AB33AAR5</accession>
<gene>
    <name evidence="1" type="ORF">MASS_2358</name>
</gene>
<protein>
    <submittedName>
        <fullName evidence="1">Uncharacterized protein</fullName>
    </submittedName>
</protein>
<proteinExistence type="predicted"/>
<evidence type="ECO:0000313" key="2">
    <source>
        <dbReference type="Proteomes" id="UP000013961"/>
    </source>
</evidence>
<name>A0AB33AAR5_9MYCO</name>
<reference evidence="1 2" key="1">
    <citation type="journal article" date="2013" name="Genome Announc.">
        <title>Complete Genome Sequence of Mycobacterium massiliense Clinical Strain Asan 50594, Belonging to the Type II Genotype.</title>
        <authorList>
            <person name="Kim B.J."/>
            <person name="Kim B.R."/>
            <person name="Hong S.H."/>
            <person name="Seok S.H."/>
            <person name="Kook Y.H."/>
            <person name="Kim B.J."/>
        </authorList>
    </citation>
    <scope>NUCLEOTIDE SEQUENCE [LARGE SCALE GENOMIC DNA]</scope>
    <source>
        <strain evidence="1 2">50594</strain>
    </source>
</reference>
<dbReference type="AlphaFoldDB" id="A0AB33AAR5"/>
<dbReference type="EMBL" id="CP004374">
    <property type="protein sequence ID" value="AGM28960.1"/>
    <property type="molecule type" value="Genomic_DNA"/>
</dbReference>
<evidence type="ECO:0000313" key="1">
    <source>
        <dbReference type="EMBL" id="AGM28960.1"/>
    </source>
</evidence>
<dbReference type="KEGG" id="mabb:MASS_2358"/>
<dbReference type="Proteomes" id="UP000013961">
    <property type="component" value="Chromosome"/>
</dbReference>
<sequence length="91" mass="9692">MRGALGAQAPLVTWMQHVALNGGDSDRARRMRVGAHDNTAADATVRTCGALRAWRRDNFSHTAMVSEVDSLILPSALSDCHGVLTTPHAAV</sequence>